<dbReference type="AlphaFoldDB" id="A0A645FH25"/>
<protein>
    <submittedName>
        <fullName evidence="1">Uncharacterized protein</fullName>
    </submittedName>
</protein>
<gene>
    <name evidence="1" type="ORF">SDC9_160591</name>
</gene>
<dbReference type="EMBL" id="VSSQ01059761">
    <property type="protein sequence ID" value="MPN13270.1"/>
    <property type="molecule type" value="Genomic_DNA"/>
</dbReference>
<organism evidence="1">
    <name type="scientific">bioreactor metagenome</name>
    <dbReference type="NCBI Taxonomy" id="1076179"/>
    <lineage>
        <taxon>unclassified sequences</taxon>
        <taxon>metagenomes</taxon>
        <taxon>ecological metagenomes</taxon>
    </lineage>
</organism>
<proteinExistence type="predicted"/>
<accession>A0A645FH25</accession>
<name>A0A645FH25_9ZZZZ</name>
<reference evidence="1" key="1">
    <citation type="submission" date="2019-08" db="EMBL/GenBank/DDBJ databases">
        <authorList>
            <person name="Kucharzyk K."/>
            <person name="Murdoch R.W."/>
            <person name="Higgins S."/>
            <person name="Loffler F."/>
        </authorList>
    </citation>
    <scope>NUCLEOTIDE SEQUENCE</scope>
</reference>
<comment type="caution">
    <text evidence="1">The sequence shown here is derived from an EMBL/GenBank/DDBJ whole genome shotgun (WGS) entry which is preliminary data.</text>
</comment>
<evidence type="ECO:0000313" key="1">
    <source>
        <dbReference type="EMBL" id="MPN13270.1"/>
    </source>
</evidence>
<sequence length="57" mass="6562">MVYNPLGMAPIIKDLWDTDLSPGTVVKISQFALHPFKTAFINYLKVTNYIFINKIIF</sequence>